<keyword evidence="4" id="KW-1185">Reference proteome</keyword>
<dbReference type="OrthoDB" id="127530at2759"/>
<feature type="compositionally biased region" description="Polar residues" evidence="2">
    <location>
        <begin position="75"/>
        <end position="95"/>
    </location>
</feature>
<dbReference type="AlphaFoldDB" id="A0A2P4Y7V8"/>
<organism evidence="3 4">
    <name type="scientific">Phytophthora palmivora</name>
    <dbReference type="NCBI Taxonomy" id="4796"/>
    <lineage>
        <taxon>Eukaryota</taxon>
        <taxon>Sar</taxon>
        <taxon>Stramenopiles</taxon>
        <taxon>Oomycota</taxon>
        <taxon>Peronosporomycetes</taxon>
        <taxon>Peronosporales</taxon>
        <taxon>Peronosporaceae</taxon>
        <taxon>Phytophthora</taxon>
    </lineage>
</organism>
<keyword evidence="1" id="KW-0175">Coiled coil</keyword>
<evidence type="ECO:0000313" key="4">
    <source>
        <dbReference type="Proteomes" id="UP000237271"/>
    </source>
</evidence>
<protein>
    <recommendedName>
        <fullName evidence="5">M96 mating-specific protein family</fullName>
    </recommendedName>
</protein>
<evidence type="ECO:0008006" key="5">
    <source>
        <dbReference type="Google" id="ProtNLM"/>
    </source>
</evidence>
<evidence type="ECO:0000256" key="1">
    <source>
        <dbReference type="SAM" id="Coils"/>
    </source>
</evidence>
<dbReference type="Proteomes" id="UP000237271">
    <property type="component" value="Unassembled WGS sequence"/>
</dbReference>
<dbReference type="EMBL" id="NCKW01004978">
    <property type="protein sequence ID" value="POM73888.1"/>
    <property type="molecule type" value="Genomic_DNA"/>
</dbReference>
<sequence length="397" mass="45172">MVNETINFSMDFDPNVASVSKTTLVMLNRTHSLELPDDLELESTGVDIENDEGFQAALQLLEESDYLENLSNNLHKSETRSTPAENVDTSSTSGTDAEDSSVRHLPQATKPKTKKRHRISMKQQINALHGTVQELTTQLQSLETGAVRTSDSHNEQQSRNVSRSPLWEQIAARQLERRQEAERDNAELRAMLEQQIQEAKNLKRILKRRSKIEMMEEMLGVKRHKMLANDKPGDGLNELRAILRCTDEIYIGVDQKFTEKGMKFVPCPGQTRHVNRHAVNDVFLEVLVKQLVPFREKVTENAVWTALGQFAMQPLQSVKDVNGQVDFYAQNSQETADTMMISYSAASSGFRSTDLLIVRIRKVVRKYVEENRIVFICRMETQPHFASGRAAIKQRVC</sequence>
<feature type="coiled-coil region" evidence="1">
    <location>
        <begin position="171"/>
        <end position="209"/>
    </location>
</feature>
<comment type="caution">
    <text evidence="3">The sequence shown here is derived from an EMBL/GenBank/DDBJ whole genome shotgun (WGS) entry which is preliminary data.</text>
</comment>
<reference evidence="3 4" key="1">
    <citation type="journal article" date="2017" name="Genome Biol. Evol.">
        <title>Phytophthora megakarya and P. palmivora, closely related causal agents of cacao black pod rot, underwent increases in genome sizes and gene numbers by different mechanisms.</title>
        <authorList>
            <person name="Ali S.S."/>
            <person name="Shao J."/>
            <person name="Lary D.J."/>
            <person name="Kronmiller B."/>
            <person name="Shen D."/>
            <person name="Strem M.D."/>
            <person name="Amoako-Attah I."/>
            <person name="Akrofi A.Y."/>
            <person name="Begoude B.A."/>
            <person name="Ten Hoopen G.M."/>
            <person name="Coulibaly K."/>
            <person name="Kebe B.I."/>
            <person name="Melnick R.L."/>
            <person name="Guiltinan M.J."/>
            <person name="Tyler B.M."/>
            <person name="Meinhardt L.W."/>
            <person name="Bailey B.A."/>
        </authorList>
    </citation>
    <scope>NUCLEOTIDE SEQUENCE [LARGE SCALE GENOMIC DNA]</scope>
    <source>
        <strain evidence="4">sbr112.9</strain>
    </source>
</reference>
<accession>A0A2P4Y7V8</accession>
<feature type="region of interest" description="Disordered" evidence="2">
    <location>
        <begin position="75"/>
        <end position="118"/>
    </location>
</feature>
<dbReference type="PANTHER" id="PTHR35796">
    <property type="entry name" value="HYPOTHETICAL CYTOSOLIC PROTEIN"/>
    <property type="match status" value="1"/>
</dbReference>
<dbReference type="PANTHER" id="PTHR35796:SF3">
    <property type="entry name" value="BHLH DOMAIN-CONTAINING PROTEIN"/>
    <property type="match status" value="1"/>
</dbReference>
<name>A0A2P4Y7V8_9STRA</name>
<evidence type="ECO:0000313" key="3">
    <source>
        <dbReference type="EMBL" id="POM73888.1"/>
    </source>
</evidence>
<gene>
    <name evidence="3" type="ORF">PHPALM_9217</name>
</gene>
<evidence type="ECO:0000256" key="2">
    <source>
        <dbReference type="SAM" id="MobiDB-lite"/>
    </source>
</evidence>
<proteinExistence type="predicted"/>